<dbReference type="AlphaFoldDB" id="A0A5J6N5N9"/>
<dbReference type="Proteomes" id="UP000325797">
    <property type="component" value="Chromosome"/>
</dbReference>
<protein>
    <recommendedName>
        <fullName evidence="3">Hemin uptake protein HemP</fullName>
    </recommendedName>
</protein>
<dbReference type="EMBL" id="CP042582">
    <property type="protein sequence ID" value="QEX22266.1"/>
    <property type="molecule type" value="Genomic_DNA"/>
</dbReference>
<organism evidence="1 2">
    <name type="scientific">Hypericibacter adhaerens</name>
    <dbReference type="NCBI Taxonomy" id="2602016"/>
    <lineage>
        <taxon>Bacteria</taxon>
        <taxon>Pseudomonadati</taxon>
        <taxon>Pseudomonadota</taxon>
        <taxon>Alphaproteobacteria</taxon>
        <taxon>Rhodospirillales</taxon>
        <taxon>Dongiaceae</taxon>
        <taxon>Hypericibacter</taxon>
    </lineage>
</organism>
<proteinExistence type="predicted"/>
<evidence type="ECO:0008006" key="3">
    <source>
        <dbReference type="Google" id="ProtNLM"/>
    </source>
</evidence>
<evidence type="ECO:0000313" key="2">
    <source>
        <dbReference type="Proteomes" id="UP000325797"/>
    </source>
</evidence>
<dbReference type="Pfam" id="PF10636">
    <property type="entry name" value="hemP"/>
    <property type="match status" value="1"/>
</dbReference>
<reference evidence="1 2" key="1">
    <citation type="submission" date="2019-08" db="EMBL/GenBank/DDBJ databases">
        <title>Hyperibacter terrae gen. nov., sp. nov. and Hyperibacter viscosus sp. nov., two new members in the family Rhodospirillaceae isolated from the rhizosphere of Hypericum perforatum.</title>
        <authorList>
            <person name="Noviana Z."/>
        </authorList>
    </citation>
    <scope>NUCLEOTIDE SEQUENCE [LARGE SCALE GENOMIC DNA]</scope>
    <source>
        <strain evidence="1 2">R5959</strain>
    </source>
</reference>
<evidence type="ECO:0000313" key="1">
    <source>
        <dbReference type="EMBL" id="QEX22266.1"/>
    </source>
</evidence>
<name>A0A5J6N5N9_9PROT</name>
<accession>A0A5J6N5N9</accession>
<dbReference type="InterPro" id="IPR019600">
    <property type="entry name" value="Hemin_uptake_protein_HemP"/>
</dbReference>
<sequence>MTLNASETDRAKASVGADAACTAPARGLPVSKPDMSSVNSSDLLRGRHELLIHHGEEVYRLRLTGRGKLILTK</sequence>
<keyword evidence="2" id="KW-1185">Reference proteome</keyword>
<gene>
    <name evidence="1" type="ORF">FRZ61_21960</name>
</gene>
<dbReference type="KEGG" id="hadh:FRZ61_21960"/>
<dbReference type="Gene3D" id="2.10.70.10">
    <property type="entry name" value="Complement Module, domain 1"/>
    <property type="match status" value="1"/>
</dbReference>